<sequence length="320" mass="33849">MLDEFPADEHRFAAILHPNIWYGHGRSEVHRLLARHVRAGLVLVPPEFGWRATLIASDYLIGDHGSVTTYGAVLGIPTLLGSFPAREVAPGSLVDVVGSRAPRLAEHEPIGPRLAAAERAAASFTDLSGRLTSRPGEAAGAVRRVCYELLELPEPEEEPPVPPDDLSGLPAPAACLPTASRARTEVEPGGGLRVVRHPVDLPRSTADGALVVAAEHPGRSLREAADVLVLTTGDWGEHVHDWLRDALDARPGSLLAAAVQGDACLVRTRSGRTARISPRVPGAGRPMCFAAAVHGWLAAGRSIDELGPETSVNGVRVQLS</sequence>
<organism evidence="1 2">
    <name type="scientific">Saccharopolyspora gregorii</name>
    <dbReference type="NCBI Taxonomy" id="33914"/>
    <lineage>
        <taxon>Bacteria</taxon>
        <taxon>Bacillati</taxon>
        <taxon>Actinomycetota</taxon>
        <taxon>Actinomycetes</taxon>
        <taxon>Pseudonocardiales</taxon>
        <taxon>Pseudonocardiaceae</taxon>
        <taxon>Saccharopolyspora</taxon>
    </lineage>
</organism>
<reference evidence="2" key="1">
    <citation type="journal article" date="2019" name="Int. J. Syst. Evol. Microbiol.">
        <title>The Global Catalogue of Microorganisms (GCM) 10K type strain sequencing project: providing services to taxonomists for standard genome sequencing and annotation.</title>
        <authorList>
            <consortium name="The Broad Institute Genomics Platform"/>
            <consortium name="The Broad Institute Genome Sequencing Center for Infectious Disease"/>
            <person name="Wu L."/>
            <person name="Ma J."/>
        </authorList>
    </citation>
    <scope>NUCLEOTIDE SEQUENCE [LARGE SCALE GENOMIC DNA]</scope>
    <source>
        <strain evidence="2">JCM 9687</strain>
    </source>
</reference>
<gene>
    <name evidence="1" type="ORF">GCM10020366_20110</name>
</gene>
<evidence type="ECO:0000313" key="2">
    <source>
        <dbReference type="Proteomes" id="UP001500483"/>
    </source>
</evidence>
<dbReference type="RefSeq" id="WP_344925766.1">
    <property type="nucleotide sequence ID" value="NZ_BAAAYK010000038.1"/>
</dbReference>
<accession>A0ABP6RLB2</accession>
<evidence type="ECO:0000313" key="1">
    <source>
        <dbReference type="EMBL" id="GAA3356358.1"/>
    </source>
</evidence>
<comment type="caution">
    <text evidence="1">The sequence shown here is derived from an EMBL/GenBank/DDBJ whole genome shotgun (WGS) entry which is preliminary data.</text>
</comment>
<dbReference type="EMBL" id="BAAAYK010000038">
    <property type="protein sequence ID" value="GAA3356358.1"/>
    <property type="molecule type" value="Genomic_DNA"/>
</dbReference>
<protein>
    <submittedName>
        <fullName evidence="1">Uncharacterized protein</fullName>
    </submittedName>
</protein>
<name>A0ABP6RLB2_9PSEU</name>
<keyword evidence="2" id="KW-1185">Reference proteome</keyword>
<proteinExistence type="predicted"/>
<dbReference type="Proteomes" id="UP001500483">
    <property type="component" value="Unassembled WGS sequence"/>
</dbReference>